<protein>
    <recommendedName>
        <fullName evidence="5">siroheme decarboxylase</fullName>
        <ecNumber evidence="5">4.1.1.111</ecNumber>
    </recommendedName>
</protein>
<evidence type="ECO:0000256" key="5">
    <source>
        <dbReference type="ARBA" id="ARBA00023471"/>
    </source>
</evidence>
<dbReference type="SUPFAM" id="SSF46785">
    <property type="entry name" value="Winged helix' DNA-binding domain"/>
    <property type="match status" value="1"/>
</dbReference>
<feature type="domain" description="Siroheme decarboxylase NirL-like HTH" evidence="8">
    <location>
        <begin position="5"/>
        <end position="51"/>
    </location>
</feature>
<dbReference type="GO" id="GO:0016829">
    <property type="term" value="F:lyase activity"/>
    <property type="evidence" value="ECO:0007669"/>
    <property type="project" value="UniProtKB-KW"/>
</dbReference>
<dbReference type="InterPro" id="IPR050684">
    <property type="entry name" value="HTH-Siroheme_Decarb"/>
</dbReference>
<dbReference type="STRING" id="1121400.SAMN02746065_10342"/>
<evidence type="ECO:0000313" key="9">
    <source>
        <dbReference type="EMBL" id="SMC49733.1"/>
    </source>
</evidence>
<comment type="pathway">
    <text evidence="1">Porphyrin-containing compound metabolism; protoheme biosynthesis.</text>
</comment>
<dbReference type="EMBL" id="FWXY01000003">
    <property type="protein sequence ID" value="SMC49733.1"/>
    <property type="molecule type" value="Genomic_DNA"/>
</dbReference>
<dbReference type="InterPro" id="IPR019888">
    <property type="entry name" value="Tscrpt_reg_AsnC-like"/>
</dbReference>
<dbReference type="Proteomes" id="UP000192418">
    <property type="component" value="Unassembled WGS sequence"/>
</dbReference>
<dbReference type="InterPro" id="IPR053953">
    <property type="entry name" value="NirdL-like_HTH"/>
</dbReference>
<keyword evidence="2" id="KW-0350">Heme biosynthesis</keyword>
<name>A0A1W1ZNA0_9BACT</name>
<dbReference type="PANTHER" id="PTHR43413">
    <property type="entry name" value="TRANSCRIPTIONAL REGULATOR, ASNC FAMILY"/>
    <property type="match status" value="1"/>
</dbReference>
<dbReference type="UniPathway" id="UPA00252"/>
<dbReference type="Pfam" id="PF22451">
    <property type="entry name" value="NirdL-like_HTH"/>
    <property type="match status" value="1"/>
</dbReference>
<dbReference type="GO" id="GO:0006783">
    <property type="term" value="P:heme biosynthetic process"/>
    <property type="evidence" value="ECO:0007669"/>
    <property type="project" value="UniProtKB-KW"/>
</dbReference>
<comment type="similarity">
    <text evidence="4">Belongs to the Ahb/Nir family.</text>
</comment>
<evidence type="ECO:0000256" key="3">
    <source>
        <dbReference type="ARBA" id="ARBA00023239"/>
    </source>
</evidence>
<dbReference type="OrthoDB" id="9806536at2"/>
<dbReference type="Pfam" id="PF17805">
    <property type="entry name" value="AsnC_trans_reg2"/>
    <property type="match status" value="1"/>
</dbReference>
<dbReference type="InterPro" id="IPR036388">
    <property type="entry name" value="WH-like_DNA-bd_sf"/>
</dbReference>
<proteinExistence type="inferred from homology"/>
<dbReference type="PANTHER" id="PTHR43413:SF1">
    <property type="entry name" value="SIROHEME DECARBOXYLASE NIRL SUBUNIT"/>
    <property type="match status" value="1"/>
</dbReference>
<comment type="catalytic activity">
    <reaction evidence="6">
        <text>siroheme + 2 H(+) = 12,18-didecarboxysiroheme + 2 CO2</text>
        <dbReference type="Rhea" id="RHEA:19093"/>
        <dbReference type="ChEBI" id="CHEBI:15378"/>
        <dbReference type="ChEBI" id="CHEBI:16526"/>
        <dbReference type="ChEBI" id="CHEBI:60052"/>
        <dbReference type="ChEBI" id="CHEBI:140497"/>
        <dbReference type="EC" id="4.1.1.111"/>
    </reaction>
</comment>
<keyword evidence="3" id="KW-0456">Lyase</keyword>
<dbReference type="SMART" id="SM00344">
    <property type="entry name" value="HTH_ASNC"/>
    <property type="match status" value="1"/>
</dbReference>
<organism evidence="9 10">
    <name type="scientific">Desulfocicer vacuolatum DSM 3385</name>
    <dbReference type="NCBI Taxonomy" id="1121400"/>
    <lineage>
        <taxon>Bacteria</taxon>
        <taxon>Pseudomonadati</taxon>
        <taxon>Thermodesulfobacteriota</taxon>
        <taxon>Desulfobacteria</taxon>
        <taxon>Desulfobacterales</taxon>
        <taxon>Desulfobacteraceae</taxon>
        <taxon>Desulfocicer</taxon>
    </lineage>
</organism>
<dbReference type="AlphaFoldDB" id="A0A1W1ZNA0"/>
<evidence type="ECO:0000259" key="7">
    <source>
        <dbReference type="Pfam" id="PF17805"/>
    </source>
</evidence>
<dbReference type="InterPro" id="IPR036390">
    <property type="entry name" value="WH_DNA-bd_sf"/>
</dbReference>
<dbReference type="EC" id="4.1.1.111" evidence="5"/>
<keyword evidence="10" id="KW-1185">Reference proteome</keyword>
<accession>A0A1W1ZNA0</accession>
<sequence>MDSTDRKIINRIQTHFPIDPRPYRKIGRELNLTEDEVILRVKTLKENGIIRRIGGNFGPYKLGFFSTLCAASVPEDKIDLFTETVNAYTGVTHNYMREHRYNIWFTFIAASREIIEQNLETIARDTGVNDILNLPATDLFKISANFKV</sequence>
<gene>
    <name evidence="9" type="ORF">SAMN02746065_10342</name>
</gene>
<evidence type="ECO:0000259" key="8">
    <source>
        <dbReference type="Pfam" id="PF22451"/>
    </source>
</evidence>
<evidence type="ECO:0000313" key="10">
    <source>
        <dbReference type="Proteomes" id="UP000192418"/>
    </source>
</evidence>
<evidence type="ECO:0000256" key="4">
    <source>
        <dbReference type="ARBA" id="ARBA00023457"/>
    </source>
</evidence>
<dbReference type="Gene3D" id="1.10.10.10">
    <property type="entry name" value="Winged helix-like DNA-binding domain superfamily/Winged helix DNA-binding domain"/>
    <property type="match status" value="1"/>
</dbReference>
<feature type="domain" description="Siroheme decarboxylase AsnC-like ligand binding" evidence="7">
    <location>
        <begin position="61"/>
        <end position="141"/>
    </location>
</feature>
<dbReference type="RefSeq" id="WP_084067020.1">
    <property type="nucleotide sequence ID" value="NZ_FWXY01000003.1"/>
</dbReference>
<evidence type="ECO:0000256" key="2">
    <source>
        <dbReference type="ARBA" id="ARBA00023133"/>
    </source>
</evidence>
<reference evidence="9 10" key="1">
    <citation type="submission" date="2017-04" db="EMBL/GenBank/DDBJ databases">
        <authorList>
            <person name="Afonso C.L."/>
            <person name="Miller P.J."/>
            <person name="Scott M.A."/>
            <person name="Spackman E."/>
            <person name="Goraichik I."/>
            <person name="Dimitrov K.M."/>
            <person name="Suarez D.L."/>
            <person name="Swayne D.E."/>
        </authorList>
    </citation>
    <scope>NUCLEOTIDE SEQUENCE [LARGE SCALE GENOMIC DNA]</scope>
    <source>
        <strain evidence="9 10">DSM 3385</strain>
    </source>
</reference>
<dbReference type="InterPro" id="IPR040523">
    <property type="entry name" value="AsnC_trans_reg2"/>
</dbReference>
<evidence type="ECO:0000256" key="6">
    <source>
        <dbReference type="ARBA" id="ARBA00048470"/>
    </source>
</evidence>
<evidence type="ECO:0000256" key="1">
    <source>
        <dbReference type="ARBA" id="ARBA00004744"/>
    </source>
</evidence>
<dbReference type="Gene3D" id="3.30.70.3460">
    <property type="match status" value="1"/>
</dbReference>